<feature type="region of interest" description="Disordered" evidence="1">
    <location>
        <begin position="319"/>
        <end position="355"/>
    </location>
</feature>
<protein>
    <recommendedName>
        <fullName evidence="4">LPXTG cell wall anchor domain-containing protein</fullName>
    </recommendedName>
</protein>
<accession>A0ABU1FU40</accession>
<evidence type="ECO:0008006" key="4">
    <source>
        <dbReference type="Google" id="ProtNLM"/>
    </source>
</evidence>
<organism evidence="2 3">
    <name type="scientific">Nesterenkonia flava</name>
    <dbReference type="NCBI Taxonomy" id="469799"/>
    <lineage>
        <taxon>Bacteria</taxon>
        <taxon>Bacillati</taxon>
        <taxon>Actinomycetota</taxon>
        <taxon>Actinomycetes</taxon>
        <taxon>Micrococcales</taxon>
        <taxon>Micrococcaceae</taxon>
        <taxon>Nesterenkonia</taxon>
    </lineage>
</organism>
<proteinExistence type="predicted"/>
<dbReference type="RefSeq" id="WP_310537548.1">
    <property type="nucleotide sequence ID" value="NZ_BAAAOC010000087.1"/>
</dbReference>
<evidence type="ECO:0000256" key="1">
    <source>
        <dbReference type="SAM" id="MobiDB-lite"/>
    </source>
</evidence>
<dbReference type="EMBL" id="JAVKGT010000019">
    <property type="protein sequence ID" value="MDR5712169.1"/>
    <property type="molecule type" value="Genomic_DNA"/>
</dbReference>
<keyword evidence="3" id="KW-1185">Reference proteome</keyword>
<comment type="caution">
    <text evidence="2">The sequence shown here is derived from an EMBL/GenBank/DDBJ whole genome shotgun (WGS) entry which is preliminary data.</text>
</comment>
<dbReference type="Proteomes" id="UP001260872">
    <property type="component" value="Unassembled WGS sequence"/>
</dbReference>
<gene>
    <name evidence="2" type="ORF">RH857_08500</name>
</gene>
<name>A0ABU1FU40_9MICC</name>
<evidence type="ECO:0000313" key="3">
    <source>
        <dbReference type="Proteomes" id="UP001260872"/>
    </source>
</evidence>
<feature type="compositionally biased region" description="Acidic residues" evidence="1">
    <location>
        <begin position="319"/>
        <end position="336"/>
    </location>
</feature>
<reference evidence="3" key="1">
    <citation type="submission" date="2023-07" db="EMBL/GenBank/DDBJ databases">
        <title>Description of three actinobacteria isolated from air of manufacturing shop in a pharmaceutical factory.</title>
        <authorList>
            <person name="Zhang D.-F."/>
        </authorList>
    </citation>
    <scope>NUCLEOTIDE SEQUENCE [LARGE SCALE GENOMIC DNA]</scope>
    <source>
        <strain evidence="3">CCTCC AB 207010</strain>
    </source>
</reference>
<evidence type="ECO:0000313" key="2">
    <source>
        <dbReference type="EMBL" id="MDR5712169.1"/>
    </source>
</evidence>
<sequence>MITTEETAVQVWSADAGEFGENVTIAYIPAGAAVVVANASAGLESYNLNDGLILEQLELASSPLRISGDTVVPAADGEQSDELPSQPAVPDLGDLPVITFPARDASNYQDEVVLVVTEDAPVYADSARTEPLAYVAAGSIIRISSDLENVGRSGQSVGLRDHVFARALDGVGRNDFVYILSDHITTVDDDTAVSEGDRPEVPESDAPTVQLATPEYQNDPWNFLVTTQRTPVYGSFTEGIQDEIVAYVPAGTLVRYANNPEPGDEDLTITPDSIGELLLIHSDELDAALEQTDFSIFYFPTDYIRNANDDDLEIFYDDDEDDDVVTPPSDDEDEDQGGSGDDSAGDDDESQDPGTVELTVEPGQVAPGVETSLYAEGFEAEEDVTVQLNPELGTFPADENGAFTAVVTIPEDTEPGEHTITVTGAESGLTGSATITVVAPVAPAGAVTGEDPLAGKGGTVPAPVAAGGLAQTGVETSTAVGSGLLLLLGGALAALGYKNRLGRRGSDA</sequence>